<reference evidence="13" key="3">
    <citation type="submission" date="2021-06" db="EMBL/GenBank/DDBJ databases">
        <title>Genomic Description and Analysis of Intracellular Bacteria, Candidatus Berkiella cookevillensis and Candidatus Berkiella aquae.</title>
        <authorList>
            <person name="Kidane D.T."/>
            <person name="Mehari Y.T."/>
            <person name="Rice F.C."/>
            <person name="Arivett B.A."/>
            <person name="Farone A.L."/>
            <person name="Berk S.G."/>
            <person name="Farone M.B."/>
        </authorList>
    </citation>
    <scope>NUCLEOTIDE SEQUENCE</scope>
    <source>
        <strain evidence="13">CC99</strain>
    </source>
</reference>
<gene>
    <name evidence="12" type="primary">epsF_2</name>
    <name evidence="13" type="ORF">CC99x_009730</name>
    <name evidence="12" type="ORF">CC99x_01787</name>
</gene>
<feature type="transmembrane region" description="Helical" evidence="10">
    <location>
        <begin position="177"/>
        <end position="200"/>
    </location>
</feature>
<evidence type="ECO:0000256" key="3">
    <source>
        <dbReference type="ARBA" id="ARBA00022448"/>
    </source>
</evidence>
<dbReference type="InterPro" id="IPR042094">
    <property type="entry name" value="T2SS_GspF_sf"/>
</dbReference>
<name>A0A0Q9YBQ4_9GAMM</name>
<dbReference type="RefSeq" id="WP_057624891.1">
    <property type="nucleotide sequence ID" value="NZ_LKHV02000001.1"/>
</dbReference>
<dbReference type="PATRIC" id="fig|1590042.3.peg.1815"/>
<feature type="domain" description="Type II secretion system protein GspF" evidence="11">
    <location>
        <begin position="283"/>
        <end position="404"/>
    </location>
</feature>
<keyword evidence="7 10" id="KW-1133">Transmembrane helix</keyword>
<dbReference type="Proteomes" id="UP000051494">
    <property type="component" value="Unassembled WGS sequence"/>
</dbReference>
<feature type="transmembrane region" description="Helical" evidence="10">
    <location>
        <begin position="385"/>
        <end position="405"/>
    </location>
</feature>
<keyword evidence="8 10" id="KW-0472">Membrane</keyword>
<evidence type="ECO:0000256" key="9">
    <source>
        <dbReference type="RuleBase" id="RU003923"/>
    </source>
</evidence>
<keyword evidence="14" id="KW-1185">Reference proteome</keyword>
<feature type="domain" description="Type II secretion system protein GspF" evidence="11">
    <location>
        <begin position="78"/>
        <end position="201"/>
    </location>
</feature>
<evidence type="ECO:0000256" key="7">
    <source>
        <dbReference type="ARBA" id="ARBA00022989"/>
    </source>
</evidence>
<reference evidence="12" key="1">
    <citation type="submission" date="2015-09" db="EMBL/GenBank/DDBJ databases">
        <title>Draft Genome Sequences of Two Novel Amoeba-resistant Intranuclear Bacteria, Candidatus Berkiella cookevillensis and Candidatus Berkiella aquae.</title>
        <authorList>
            <person name="Mehari Y.T."/>
            <person name="Arivett B.A."/>
            <person name="Farone A.L."/>
            <person name="Gunderson J.H."/>
            <person name="Farone M.B."/>
        </authorList>
    </citation>
    <scope>NUCLEOTIDE SEQUENCE [LARGE SCALE GENOMIC DNA]</scope>
    <source>
        <strain evidence="12">CC99</strain>
    </source>
</reference>
<dbReference type="EMBL" id="LKHV01000009">
    <property type="protein sequence ID" value="KRG18075.1"/>
    <property type="molecule type" value="Genomic_DNA"/>
</dbReference>
<dbReference type="PANTHER" id="PTHR30012:SF7">
    <property type="entry name" value="PROTEIN TRANSPORT PROTEIN HOFC HOMOLOG"/>
    <property type="match status" value="1"/>
</dbReference>
<comment type="similarity">
    <text evidence="2 9">Belongs to the GSP F family.</text>
</comment>
<dbReference type="AlphaFoldDB" id="A0A0Q9YBQ4"/>
<evidence type="ECO:0000256" key="5">
    <source>
        <dbReference type="ARBA" id="ARBA00022519"/>
    </source>
</evidence>
<reference evidence="13" key="2">
    <citation type="journal article" date="2016" name="Genome Announc.">
        <title>Draft Genome Sequences of Two Novel Amoeba-Resistant Intranuclear Bacteria, 'Candidatus Berkiella cookevillensis' and 'Candidatus Berkiella aquae'.</title>
        <authorList>
            <person name="Mehari Y.T."/>
            <person name="Arivett B.A."/>
            <person name="Farone A.L."/>
            <person name="Gunderson J.H."/>
            <person name="Farone M.B."/>
        </authorList>
    </citation>
    <scope>NUCLEOTIDE SEQUENCE</scope>
    <source>
        <strain evidence="13">CC99</strain>
    </source>
</reference>
<dbReference type="FunFam" id="1.20.81.30:FF:000001">
    <property type="entry name" value="Type II secretion system protein F"/>
    <property type="match status" value="2"/>
</dbReference>
<evidence type="ECO:0000256" key="2">
    <source>
        <dbReference type="ARBA" id="ARBA00005745"/>
    </source>
</evidence>
<dbReference type="InterPro" id="IPR018076">
    <property type="entry name" value="T2SS_GspF_dom"/>
</dbReference>
<evidence type="ECO:0000256" key="8">
    <source>
        <dbReference type="ARBA" id="ARBA00023136"/>
    </source>
</evidence>
<keyword evidence="5" id="KW-0997">Cell inner membrane</keyword>
<accession>A0A0Q9YBQ4</accession>
<comment type="subcellular location">
    <subcellularLocation>
        <location evidence="1 9">Cell inner membrane</location>
        <topology evidence="1 9">Multi-pass membrane protein</topology>
    </subcellularLocation>
</comment>
<dbReference type="InterPro" id="IPR003004">
    <property type="entry name" value="GspF/PilC"/>
</dbReference>
<dbReference type="GO" id="GO:0015628">
    <property type="term" value="P:protein secretion by the type II secretion system"/>
    <property type="evidence" value="ECO:0007669"/>
    <property type="project" value="TreeGrafter"/>
</dbReference>
<keyword evidence="3 9" id="KW-0813">Transport</keyword>
<dbReference type="PROSITE" id="PS00874">
    <property type="entry name" value="T2SP_F"/>
    <property type="match status" value="1"/>
</dbReference>
<feature type="transmembrane region" description="Helical" evidence="10">
    <location>
        <begin position="230"/>
        <end position="249"/>
    </location>
</feature>
<evidence type="ECO:0000256" key="10">
    <source>
        <dbReference type="SAM" id="Phobius"/>
    </source>
</evidence>
<dbReference type="GO" id="GO:0005886">
    <property type="term" value="C:plasma membrane"/>
    <property type="evidence" value="ECO:0007669"/>
    <property type="project" value="UniProtKB-SubCell"/>
</dbReference>
<dbReference type="Gene3D" id="1.20.81.30">
    <property type="entry name" value="Type II secretion system (T2SS), domain F"/>
    <property type="match status" value="2"/>
</dbReference>
<evidence type="ECO:0000259" key="11">
    <source>
        <dbReference type="Pfam" id="PF00482"/>
    </source>
</evidence>
<dbReference type="Pfam" id="PF00482">
    <property type="entry name" value="T2SSF"/>
    <property type="match status" value="2"/>
</dbReference>
<evidence type="ECO:0000313" key="12">
    <source>
        <dbReference type="EMBL" id="KRG18075.1"/>
    </source>
</evidence>
<dbReference type="STRING" id="437022.CC99x_01787"/>
<keyword evidence="6 9" id="KW-0812">Transmembrane</keyword>
<dbReference type="OrthoDB" id="9805682at2"/>
<organism evidence="12">
    <name type="scientific">Candidatus Berkiella cookevillensis</name>
    <dbReference type="NCBI Taxonomy" id="437022"/>
    <lineage>
        <taxon>Bacteria</taxon>
        <taxon>Pseudomonadati</taxon>
        <taxon>Pseudomonadota</taxon>
        <taxon>Gammaproteobacteria</taxon>
        <taxon>Candidatus Berkiellales</taxon>
        <taxon>Candidatus Berkiellaceae</taxon>
        <taxon>Candidatus Berkiella</taxon>
    </lineage>
</organism>
<protein>
    <submittedName>
        <fullName evidence="13">Type II secretion system F family protein</fullName>
    </submittedName>
    <submittedName>
        <fullName evidence="12">Type II secretion system protein F</fullName>
    </submittedName>
</protein>
<proteinExistence type="inferred from homology"/>
<evidence type="ECO:0000256" key="4">
    <source>
        <dbReference type="ARBA" id="ARBA00022475"/>
    </source>
</evidence>
<evidence type="ECO:0000256" key="6">
    <source>
        <dbReference type="ARBA" id="ARBA00022692"/>
    </source>
</evidence>
<evidence type="ECO:0000256" key="1">
    <source>
        <dbReference type="ARBA" id="ARBA00004429"/>
    </source>
</evidence>
<evidence type="ECO:0000313" key="13">
    <source>
        <dbReference type="EMBL" id="MCS5709184.1"/>
    </source>
</evidence>
<evidence type="ECO:0000313" key="14">
    <source>
        <dbReference type="Proteomes" id="UP000051494"/>
    </source>
</evidence>
<sequence length="412" mass="44887">MAAVAKKKELSKNLRTFKYECKNQQGHKVTGEVIALSMPLAKADLIRQGLTPVKVKKLAKPILIGGKKKISATDIAYFSRQMATMMSAGVPLVQSFDIVAKGTDNASVRALVLKIKSDVEEGRSFSDALKQHPKEFDKLFCNLVSAGEASGALETMLDRVATYKEKSESIKRKVKKALFYPTAVMVVALIVTAILLIFVVPQFEELFKGFGADLPVFTQFVINLSEFVQAWWWIILAALGCFGWVFVVVKRRSVIVQRILDKMILKLPIIGNILHKAAVARYARTLSTTFAAGVPLVEALDSVAGATGNILYTEAVLQIKEEVSTGAQVQQAMRNTNIFPNMVIQMVAIGEESGSLDSMLGKVANIYEEEVDAAVDGLSSLLEPLIMAILGVLVGGLVIAMYLPIFKMGSVI</sequence>
<comment type="caution">
    <text evidence="12">The sequence shown here is derived from an EMBL/GenBank/DDBJ whole genome shotgun (WGS) entry which is preliminary data.</text>
</comment>
<dbReference type="PANTHER" id="PTHR30012">
    <property type="entry name" value="GENERAL SECRETION PATHWAY PROTEIN"/>
    <property type="match status" value="1"/>
</dbReference>
<keyword evidence="4" id="KW-1003">Cell membrane</keyword>
<dbReference type="PRINTS" id="PR00812">
    <property type="entry name" value="BCTERIALGSPF"/>
</dbReference>
<dbReference type="EMBL" id="LKHV02000001">
    <property type="protein sequence ID" value="MCS5709184.1"/>
    <property type="molecule type" value="Genomic_DNA"/>
</dbReference>
<dbReference type="InterPro" id="IPR001992">
    <property type="entry name" value="T2SS_GspF/T4SS_PilC_CS"/>
</dbReference>